<dbReference type="Proteomes" id="UP000464178">
    <property type="component" value="Chromosome"/>
</dbReference>
<organism evidence="1 2">
    <name type="scientific">Gemmata massiliana</name>
    <dbReference type="NCBI Taxonomy" id="1210884"/>
    <lineage>
        <taxon>Bacteria</taxon>
        <taxon>Pseudomonadati</taxon>
        <taxon>Planctomycetota</taxon>
        <taxon>Planctomycetia</taxon>
        <taxon>Gemmatales</taxon>
        <taxon>Gemmataceae</taxon>
        <taxon>Gemmata</taxon>
    </lineage>
</organism>
<dbReference type="AlphaFoldDB" id="A0A6P2D0H1"/>
<evidence type="ECO:0008006" key="3">
    <source>
        <dbReference type="Google" id="ProtNLM"/>
    </source>
</evidence>
<gene>
    <name evidence="1" type="ORF">SOIL9_28460</name>
</gene>
<evidence type="ECO:0000313" key="2">
    <source>
        <dbReference type="Proteomes" id="UP000464178"/>
    </source>
</evidence>
<dbReference type="REBASE" id="372653">
    <property type="entry name" value="Gma9ORF28450P"/>
</dbReference>
<dbReference type="RefSeq" id="WP_162669356.1">
    <property type="nucleotide sequence ID" value="NZ_LR593886.1"/>
</dbReference>
<protein>
    <recommendedName>
        <fullName evidence="3">DNA methylase</fullName>
    </recommendedName>
</protein>
<dbReference type="KEGG" id="gms:SOIL9_28460"/>
<reference evidence="1 2" key="1">
    <citation type="submission" date="2019-05" db="EMBL/GenBank/DDBJ databases">
        <authorList>
            <consortium name="Science for Life Laboratories"/>
        </authorList>
    </citation>
    <scope>NUCLEOTIDE SEQUENCE [LARGE SCALE GENOMIC DNA]</scope>
    <source>
        <strain evidence="1">Soil9</strain>
    </source>
</reference>
<accession>A0A6P2D0H1</accession>
<dbReference type="EMBL" id="LR593886">
    <property type="protein sequence ID" value="VTR94868.1"/>
    <property type="molecule type" value="Genomic_DNA"/>
</dbReference>
<evidence type="ECO:0000313" key="1">
    <source>
        <dbReference type="EMBL" id="VTR94868.1"/>
    </source>
</evidence>
<keyword evidence="2" id="KW-1185">Reference proteome</keyword>
<name>A0A6P2D0H1_9BACT</name>
<sequence>MAESPSHKWGQIIGQEFLEVAIAPLLRDSAKKHRLFLDMKGPRPARAGKKITWEDLYGNAHDLDFVFERGGTPERIGDPVAFIETAWRRYTKHSRNKAQEIQGAVLPLVTTHQRHAPFIGVIVAGEWTEGARTQLQSLGFRVLYFSYNAIVAAFGTIGINAAFGEDTPDAECKKKIAAWEALPPADRTKLAENLLATHANDVKVFADALERAVTRHIEVIRVLPLHGIAAEAPTIEGAIETIERYNESAPVAKPVARYEIQIRYNNGDTVGATYSSKEDAVASLLSFLPLVPPFTTAAPTDAE</sequence>
<proteinExistence type="predicted"/>